<evidence type="ECO:0000313" key="2">
    <source>
        <dbReference type="Proteomes" id="UP000478052"/>
    </source>
</evidence>
<accession>A0A6G0YDS5</accession>
<sequence length="214" mass="24348">MDKFKLNDKCITTVQKPSRILGPKGQKQVWSTISWERGKNVTVVCCMNAADSLIPPMFIYPRDESNGICIVTLPPHISHKLQPLDLIFFGPLKTTFNRECDLSLKAHPHEKITMYDLASIFNKSYTKVATMDKGLSEFNNAGIFPLDPDEFTADDFAPAQELIEVEKEFTFENLENENEHCTGMAKEEDFYFPSLQDESTDIHGGKFSNIMQKK</sequence>
<protein>
    <submittedName>
        <fullName evidence="1">Tigger transposable element-derived protein 4-like</fullName>
    </submittedName>
</protein>
<organism evidence="1 2">
    <name type="scientific">Aphis craccivora</name>
    <name type="common">Cowpea aphid</name>
    <dbReference type="NCBI Taxonomy" id="307492"/>
    <lineage>
        <taxon>Eukaryota</taxon>
        <taxon>Metazoa</taxon>
        <taxon>Ecdysozoa</taxon>
        <taxon>Arthropoda</taxon>
        <taxon>Hexapoda</taxon>
        <taxon>Insecta</taxon>
        <taxon>Pterygota</taxon>
        <taxon>Neoptera</taxon>
        <taxon>Paraneoptera</taxon>
        <taxon>Hemiptera</taxon>
        <taxon>Sternorrhyncha</taxon>
        <taxon>Aphidomorpha</taxon>
        <taxon>Aphidoidea</taxon>
        <taxon>Aphididae</taxon>
        <taxon>Aphidini</taxon>
        <taxon>Aphis</taxon>
        <taxon>Aphis</taxon>
    </lineage>
</organism>
<dbReference type="EMBL" id="VUJU01004602">
    <property type="protein sequence ID" value="KAF0753838.1"/>
    <property type="molecule type" value="Genomic_DNA"/>
</dbReference>
<gene>
    <name evidence="1" type="ORF">FWK35_00026331</name>
</gene>
<dbReference type="Proteomes" id="UP000478052">
    <property type="component" value="Unassembled WGS sequence"/>
</dbReference>
<dbReference type="OrthoDB" id="6626593at2759"/>
<dbReference type="AlphaFoldDB" id="A0A6G0YDS5"/>
<comment type="caution">
    <text evidence="1">The sequence shown here is derived from an EMBL/GenBank/DDBJ whole genome shotgun (WGS) entry which is preliminary data.</text>
</comment>
<evidence type="ECO:0000313" key="1">
    <source>
        <dbReference type="EMBL" id="KAF0753838.1"/>
    </source>
</evidence>
<reference evidence="1 2" key="1">
    <citation type="submission" date="2019-08" db="EMBL/GenBank/DDBJ databases">
        <title>Whole genome of Aphis craccivora.</title>
        <authorList>
            <person name="Voronova N.V."/>
            <person name="Shulinski R.S."/>
            <person name="Bandarenka Y.V."/>
            <person name="Zhorov D.G."/>
            <person name="Warner D."/>
        </authorList>
    </citation>
    <scope>NUCLEOTIDE SEQUENCE [LARGE SCALE GENOMIC DNA]</scope>
    <source>
        <strain evidence="1">180601</strain>
        <tissue evidence="1">Whole Body</tissue>
    </source>
</reference>
<name>A0A6G0YDS5_APHCR</name>
<keyword evidence="2" id="KW-1185">Reference proteome</keyword>
<proteinExistence type="predicted"/>